<proteinExistence type="predicted"/>
<sequence length="216" mass="23592">MTKLVFLCAYLIAFAVNAGLMVNTTDFIDESNLTHFNGFEGFSNTFKSGKNYYEEDGIQVRQIFAQAGNDIILSSSIEGERSWLPNGGDYGYTEITMASGAEFTALEFLFLGPNLNNQAVHYSLWNDGQVVFEGALDIGKKEQGVLGFEGGGFDQLFVRTGHRNASIFDRSVNGLNIDSIQVISATSTPVPEPSSIAVFVLALAALRLWKVNSVHQ</sequence>
<dbReference type="EMBL" id="QUOT01000001">
    <property type="protein sequence ID" value="REL30882.1"/>
    <property type="molecule type" value="Genomic_DNA"/>
</dbReference>
<name>A0A3E0U4I4_9GAMM</name>
<organism evidence="2 3">
    <name type="scientific">Thalassotalea euphylliae</name>
    <dbReference type="NCBI Taxonomy" id="1655234"/>
    <lineage>
        <taxon>Bacteria</taxon>
        <taxon>Pseudomonadati</taxon>
        <taxon>Pseudomonadota</taxon>
        <taxon>Gammaproteobacteria</taxon>
        <taxon>Alteromonadales</taxon>
        <taxon>Colwelliaceae</taxon>
        <taxon>Thalassotalea</taxon>
    </lineage>
</organism>
<dbReference type="AlphaFoldDB" id="A0A3E0U4I4"/>
<evidence type="ECO:0000313" key="2">
    <source>
        <dbReference type="EMBL" id="REL30882.1"/>
    </source>
</evidence>
<keyword evidence="3" id="KW-1185">Reference proteome</keyword>
<accession>A0A3E0U4I4</accession>
<evidence type="ECO:0000313" key="3">
    <source>
        <dbReference type="Proteomes" id="UP000256899"/>
    </source>
</evidence>
<feature type="chain" id="PRO_5017734931" description="PEP-CTERM sorting domain-containing protein" evidence="1">
    <location>
        <begin position="19"/>
        <end position="216"/>
    </location>
</feature>
<evidence type="ECO:0000256" key="1">
    <source>
        <dbReference type="SAM" id="SignalP"/>
    </source>
</evidence>
<keyword evidence="1" id="KW-0732">Signal</keyword>
<comment type="caution">
    <text evidence="2">The sequence shown here is derived from an EMBL/GenBank/DDBJ whole genome shotgun (WGS) entry which is preliminary data.</text>
</comment>
<protein>
    <recommendedName>
        <fullName evidence="4">PEP-CTERM sorting domain-containing protein</fullName>
    </recommendedName>
</protein>
<gene>
    <name evidence="2" type="ORF">DXX94_09210</name>
</gene>
<evidence type="ECO:0008006" key="4">
    <source>
        <dbReference type="Google" id="ProtNLM"/>
    </source>
</evidence>
<dbReference type="Proteomes" id="UP000256899">
    <property type="component" value="Unassembled WGS sequence"/>
</dbReference>
<reference evidence="3" key="1">
    <citation type="submission" date="2018-08" db="EMBL/GenBank/DDBJ databases">
        <title>Thalassotalea euphylliae genome.</title>
        <authorList>
            <person name="Summers S."/>
            <person name="Rice S.A."/>
            <person name="Freckelton M.L."/>
            <person name="Nedved B.T."/>
            <person name="Hadfield M.G."/>
        </authorList>
    </citation>
    <scope>NUCLEOTIDE SEQUENCE [LARGE SCALE GENOMIC DNA]</scope>
    <source>
        <strain evidence="3">H3</strain>
    </source>
</reference>
<feature type="signal peptide" evidence="1">
    <location>
        <begin position="1"/>
        <end position="18"/>
    </location>
</feature>
<dbReference type="RefSeq" id="WP_116015361.1">
    <property type="nucleotide sequence ID" value="NZ_QUOT01000001.1"/>
</dbReference>